<dbReference type="InterPro" id="IPR001509">
    <property type="entry name" value="Epimerase_deHydtase"/>
</dbReference>
<evidence type="ECO:0000256" key="4">
    <source>
        <dbReference type="ARBA" id="ARBA00007637"/>
    </source>
</evidence>
<keyword evidence="7 11" id="KW-0520">NAD</keyword>
<dbReference type="Gene3D" id="3.90.25.10">
    <property type="entry name" value="UDP-galactose 4-epimerase, domain 1"/>
    <property type="match status" value="1"/>
</dbReference>
<dbReference type="PANTHER" id="PTHR43725">
    <property type="entry name" value="UDP-GLUCOSE 4-EPIMERASE"/>
    <property type="match status" value="1"/>
</dbReference>
<dbReference type="AlphaFoldDB" id="A0A347WM88"/>
<comment type="cofactor">
    <cofactor evidence="2 11">
        <name>NAD(+)</name>
        <dbReference type="ChEBI" id="CHEBI:57540"/>
    </cofactor>
</comment>
<proteinExistence type="inferred from homology"/>
<evidence type="ECO:0000256" key="2">
    <source>
        <dbReference type="ARBA" id="ARBA00001911"/>
    </source>
</evidence>
<evidence type="ECO:0000256" key="11">
    <source>
        <dbReference type="RuleBase" id="RU366046"/>
    </source>
</evidence>
<keyword evidence="10 11" id="KW-0119">Carbohydrate metabolism</keyword>
<reference evidence="13 14" key="1">
    <citation type="submission" date="2017-09" db="EMBL/GenBank/DDBJ databases">
        <title>Complete genome sequence of Oxytococcus suis strain ZY16052.</title>
        <authorList>
            <person name="Li F."/>
        </authorList>
    </citation>
    <scope>NUCLEOTIDE SEQUENCE [LARGE SCALE GENOMIC DNA]</scope>
    <source>
        <strain evidence="13 14">ZY16052</strain>
    </source>
</reference>
<dbReference type="InterPro" id="IPR036291">
    <property type="entry name" value="NAD(P)-bd_dom_sf"/>
</dbReference>
<feature type="domain" description="NAD-dependent epimerase/dehydratase" evidence="12">
    <location>
        <begin position="3"/>
        <end position="252"/>
    </location>
</feature>
<dbReference type="UniPathway" id="UPA00214"/>
<dbReference type="Pfam" id="PF01370">
    <property type="entry name" value="Epimerase"/>
    <property type="match status" value="1"/>
</dbReference>
<comment type="catalytic activity">
    <reaction evidence="1 11">
        <text>UDP-alpha-D-glucose = UDP-alpha-D-galactose</text>
        <dbReference type="Rhea" id="RHEA:22168"/>
        <dbReference type="ChEBI" id="CHEBI:58885"/>
        <dbReference type="ChEBI" id="CHEBI:66914"/>
        <dbReference type="EC" id="5.1.3.2"/>
    </reaction>
</comment>
<keyword evidence="8" id="KW-0299">Galactose metabolism</keyword>
<protein>
    <recommendedName>
        <fullName evidence="6 11">UDP-glucose 4-epimerase</fullName>
        <ecNumber evidence="5 11">5.1.3.2</ecNumber>
    </recommendedName>
</protein>
<dbReference type="EMBL" id="CP023434">
    <property type="protein sequence ID" value="AXY26195.1"/>
    <property type="molecule type" value="Genomic_DNA"/>
</dbReference>
<dbReference type="NCBIfam" id="TIGR01179">
    <property type="entry name" value="galE"/>
    <property type="match status" value="1"/>
</dbReference>
<evidence type="ECO:0000256" key="9">
    <source>
        <dbReference type="ARBA" id="ARBA00023235"/>
    </source>
</evidence>
<evidence type="ECO:0000256" key="10">
    <source>
        <dbReference type="ARBA" id="ARBA00023277"/>
    </source>
</evidence>
<gene>
    <name evidence="13" type="primary">galE</name>
    <name evidence="13" type="ORF">CL176_09390</name>
</gene>
<evidence type="ECO:0000256" key="1">
    <source>
        <dbReference type="ARBA" id="ARBA00000083"/>
    </source>
</evidence>
<dbReference type="Gene3D" id="3.40.50.720">
    <property type="entry name" value="NAD(P)-binding Rossmann-like Domain"/>
    <property type="match status" value="1"/>
</dbReference>
<organism evidence="13 14">
    <name type="scientific">Suicoccus acidiformans</name>
    <dbReference type="NCBI Taxonomy" id="2036206"/>
    <lineage>
        <taxon>Bacteria</taxon>
        <taxon>Bacillati</taxon>
        <taxon>Bacillota</taxon>
        <taxon>Bacilli</taxon>
        <taxon>Lactobacillales</taxon>
        <taxon>Aerococcaceae</taxon>
        <taxon>Suicoccus</taxon>
    </lineage>
</organism>
<comment type="similarity">
    <text evidence="4 11">Belongs to the NAD(P)-dependent epimerase/dehydratase family.</text>
</comment>
<dbReference type="CDD" id="cd05247">
    <property type="entry name" value="UDP_G4E_1_SDR_e"/>
    <property type="match status" value="1"/>
</dbReference>
<dbReference type="PANTHER" id="PTHR43725:SF53">
    <property type="entry name" value="UDP-ARABINOSE 4-EPIMERASE 1"/>
    <property type="match status" value="1"/>
</dbReference>
<evidence type="ECO:0000256" key="7">
    <source>
        <dbReference type="ARBA" id="ARBA00023027"/>
    </source>
</evidence>
<dbReference type="Proteomes" id="UP000263232">
    <property type="component" value="Chromosome"/>
</dbReference>
<dbReference type="EC" id="5.1.3.2" evidence="5 11"/>
<dbReference type="KEGG" id="abae:CL176_09390"/>
<evidence type="ECO:0000259" key="12">
    <source>
        <dbReference type="Pfam" id="PF01370"/>
    </source>
</evidence>
<dbReference type="OrthoDB" id="9801785at2"/>
<keyword evidence="14" id="KW-1185">Reference proteome</keyword>
<dbReference type="GO" id="GO:0003978">
    <property type="term" value="F:UDP-glucose 4-epimerase activity"/>
    <property type="evidence" value="ECO:0007669"/>
    <property type="project" value="UniProtKB-UniRule"/>
</dbReference>
<dbReference type="InterPro" id="IPR005886">
    <property type="entry name" value="UDP_G4E"/>
</dbReference>
<dbReference type="GO" id="GO:0033499">
    <property type="term" value="P:galactose catabolic process via UDP-galactose, Leloir pathway"/>
    <property type="evidence" value="ECO:0007669"/>
    <property type="project" value="TreeGrafter"/>
</dbReference>
<name>A0A347WM88_9LACT</name>
<evidence type="ECO:0000256" key="8">
    <source>
        <dbReference type="ARBA" id="ARBA00023144"/>
    </source>
</evidence>
<evidence type="ECO:0000256" key="5">
    <source>
        <dbReference type="ARBA" id="ARBA00013189"/>
    </source>
</evidence>
<comment type="subunit">
    <text evidence="11">Homodimer.</text>
</comment>
<dbReference type="RefSeq" id="WP_118991090.1">
    <property type="nucleotide sequence ID" value="NZ_CP023434.1"/>
</dbReference>
<evidence type="ECO:0000256" key="6">
    <source>
        <dbReference type="ARBA" id="ARBA00018569"/>
    </source>
</evidence>
<keyword evidence="9 11" id="KW-0413">Isomerase</keyword>
<evidence type="ECO:0000313" key="13">
    <source>
        <dbReference type="EMBL" id="AXY26195.1"/>
    </source>
</evidence>
<comment type="pathway">
    <text evidence="3 11">Carbohydrate metabolism; galactose metabolism.</text>
</comment>
<accession>A0A347WM88</accession>
<evidence type="ECO:0000313" key="14">
    <source>
        <dbReference type="Proteomes" id="UP000263232"/>
    </source>
</evidence>
<evidence type="ECO:0000256" key="3">
    <source>
        <dbReference type="ARBA" id="ARBA00004947"/>
    </source>
</evidence>
<sequence length="330" mass="36743">MDVLVVGGAGYIGSHAVTQLIDKGYEVTVVDNLLTGHREAVHPEANFVLADIRDKEVLSQVFEARNFVCVFHFAASSLVGESVEQPLKYFDNNVTGMISLLEVMVDHGVNKIIFSSTAAVYGDVDIPMINEDLPTNPVNPYGLSKRMMEQIMEWCQEAYGMNYISLRYFNVAGALEGGNIGEDHHPETHLIPIILQVANNQREYVTIFGDDYHTPDGTCIRDYIHVVDLIDAHIKAYEYLNDGGQSQVFNLGSSQGFSVKEIVEACRQVTDCCIPAQIGERREGDPAKLVASSDKAREILGWQPQYDDIKKIIASAWAWHQTRPEGYGEE</sequence>
<dbReference type="SUPFAM" id="SSF51735">
    <property type="entry name" value="NAD(P)-binding Rossmann-fold domains"/>
    <property type="match status" value="1"/>
</dbReference>